<keyword evidence="4" id="KW-0028">Amino-acid biosynthesis</keyword>
<dbReference type="InterPro" id="IPR005814">
    <property type="entry name" value="Aminotrans_3"/>
</dbReference>
<gene>
    <name evidence="8" type="primary">argD</name>
    <name evidence="8" type="ORF">CARN1_0465</name>
</gene>
<dbReference type="PANTHER" id="PTHR11986:SF79">
    <property type="entry name" value="ACETYLORNITHINE AMINOTRANSFERASE, MITOCHONDRIAL"/>
    <property type="match status" value="1"/>
</dbReference>
<keyword evidence="6" id="KW-0663">Pyridoxal phosphate</keyword>
<dbReference type="NCBIfam" id="TIGR00707">
    <property type="entry name" value="argD"/>
    <property type="match status" value="1"/>
</dbReference>
<proteinExistence type="inferred from homology"/>
<dbReference type="InterPro" id="IPR049704">
    <property type="entry name" value="Aminotrans_3_PPA_site"/>
</dbReference>
<dbReference type="InterPro" id="IPR015424">
    <property type="entry name" value="PyrdxlP-dep_Trfase"/>
</dbReference>
<evidence type="ECO:0000256" key="5">
    <source>
        <dbReference type="ARBA" id="ARBA00022679"/>
    </source>
</evidence>
<dbReference type="GO" id="GO:0005739">
    <property type="term" value="C:mitochondrion"/>
    <property type="evidence" value="ECO:0007669"/>
    <property type="project" value="UniProtKB-SubCell"/>
</dbReference>
<evidence type="ECO:0000256" key="1">
    <source>
        <dbReference type="ARBA" id="ARBA00001933"/>
    </source>
</evidence>
<dbReference type="SUPFAM" id="SSF53383">
    <property type="entry name" value="PLP-dependent transferases"/>
    <property type="match status" value="1"/>
</dbReference>
<reference evidence="8" key="1">
    <citation type="submission" date="2009-10" db="EMBL/GenBank/DDBJ databases">
        <title>Diversity of trophic interactions inside an arsenic-rich microbial ecosystem.</title>
        <authorList>
            <person name="Bertin P.N."/>
            <person name="Heinrich-Salmeron A."/>
            <person name="Pelletier E."/>
            <person name="Goulhen-Chollet F."/>
            <person name="Arsene-Ploetze F."/>
            <person name="Gallien S."/>
            <person name="Calteau A."/>
            <person name="Vallenet D."/>
            <person name="Casiot C."/>
            <person name="Chane-Woon-Ming B."/>
            <person name="Giloteaux L."/>
            <person name="Barakat M."/>
            <person name="Bonnefoy V."/>
            <person name="Bruneel O."/>
            <person name="Chandler M."/>
            <person name="Cleiss J."/>
            <person name="Duran R."/>
            <person name="Elbaz-Poulichet F."/>
            <person name="Fonknechten N."/>
            <person name="Lauga B."/>
            <person name="Mornico D."/>
            <person name="Ortet P."/>
            <person name="Schaeffer C."/>
            <person name="Siguier P."/>
            <person name="Alexander Thil Smith A."/>
            <person name="Van Dorsselaer A."/>
            <person name="Weissenbach J."/>
            <person name="Medigue C."/>
            <person name="Le Paslier D."/>
        </authorList>
    </citation>
    <scope>NUCLEOTIDE SEQUENCE</scope>
</reference>
<dbReference type="Pfam" id="PF00202">
    <property type="entry name" value="Aminotran_3"/>
    <property type="match status" value="1"/>
</dbReference>
<evidence type="ECO:0000313" key="8">
    <source>
        <dbReference type="EMBL" id="CBH75985.1"/>
    </source>
</evidence>
<dbReference type="PROSITE" id="PS00600">
    <property type="entry name" value="AA_TRANSFER_CLASS_3"/>
    <property type="match status" value="1"/>
</dbReference>
<sequence>MNDSALLANYSRAPVRFVAGEGCYLIDDRGRRYLDAIAGIAVCALGHAHPGIAEAVARQAKTLVHASNLYYHEPSGELAGELTRRSGFARAFFCNSGTEANEAAIKLARKAAYRRGESERTTILAFSGGFHGRTLGALAATANPEYKVGFEPLPGGFAWAPFNDVAALESAIDERTAACIVEPVQGESGVHPASADFLAELRRLCTERGALLIFDEVQCGMGRLGDLFAFESVGVRPDLVTMAKALGNGLPIGAMLVDGALADALQPGDHGSTFGGSPISAAAALAHLQIRDELDLDRHVRSVGAYAIEQLSILAHAFPSHFGTPRGRGFLLGLPVREPHRAAEIAGAVRERGLLLGLGGGNTLRLAPPLIVSLEEIDRIVETIGAVAAGMGAPAAK</sequence>
<comment type="pathway">
    <text evidence="7">Amino-acid biosynthesis.</text>
</comment>
<dbReference type="EMBL" id="CABL01000019">
    <property type="protein sequence ID" value="CBH75985.1"/>
    <property type="molecule type" value="Genomic_DNA"/>
</dbReference>
<dbReference type="CDD" id="cd00610">
    <property type="entry name" value="OAT_like"/>
    <property type="match status" value="1"/>
</dbReference>
<dbReference type="InterPro" id="IPR015422">
    <property type="entry name" value="PyrdxlP-dep_Trfase_small"/>
</dbReference>
<name>E6PHP7_9ZZZZ</name>
<dbReference type="PIRSF" id="PIRSF000521">
    <property type="entry name" value="Transaminase_4ab_Lys_Orn"/>
    <property type="match status" value="1"/>
</dbReference>
<dbReference type="GO" id="GO:0003992">
    <property type="term" value="F:N2-acetyl-L-ornithine:2-oxoglutarate 5-aminotransferase activity"/>
    <property type="evidence" value="ECO:0007669"/>
    <property type="project" value="UniProtKB-EC"/>
</dbReference>
<dbReference type="HAMAP" id="MF_01107">
    <property type="entry name" value="ArgD_aminotrans_3"/>
    <property type="match status" value="1"/>
</dbReference>
<comment type="caution">
    <text evidence="8">The sequence shown here is derived from an EMBL/GenBank/DDBJ whole genome shotgun (WGS) entry which is preliminary data.</text>
</comment>
<dbReference type="PANTHER" id="PTHR11986">
    <property type="entry name" value="AMINOTRANSFERASE CLASS III"/>
    <property type="match status" value="1"/>
</dbReference>
<keyword evidence="3 8" id="KW-0032">Aminotransferase</keyword>
<dbReference type="Gene3D" id="3.90.1150.10">
    <property type="entry name" value="Aspartate Aminotransferase, domain 1"/>
    <property type="match status" value="1"/>
</dbReference>
<evidence type="ECO:0000256" key="7">
    <source>
        <dbReference type="ARBA" id="ARBA00029440"/>
    </source>
</evidence>
<dbReference type="Gene3D" id="3.40.640.10">
    <property type="entry name" value="Type I PLP-dependent aspartate aminotransferase-like (Major domain)"/>
    <property type="match status" value="1"/>
</dbReference>
<dbReference type="InterPro" id="IPR015421">
    <property type="entry name" value="PyrdxlP-dep_Trfase_major"/>
</dbReference>
<accession>E6PHP7</accession>
<dbReference type="FunFam" id="3.40.640.10:FF:000004">
    <property type="entry name" value="Acetylornithine aminotransferase"/>
    <property type="match status" value="1"/>
</dbReference>
<dbReference type="GO" id="GO:0030170">
    <property type="term" value="F:pyridoxal phosphate binding"/>
    <property type="evidence" value="ECO:0007669"/>
    <property type="project" value="InterPro"/>
</dbReference>
<evidence type="ECO:0000256" key="6">
    <source>
        <dbReference type="ARBA" id="ARBA00022898"/>
    </source>
</evidence>
<dbReference type="NCBIfam" id="NF002325">
    <property type="entry name" value="PRK01278.1"/>
    <property type="match status" value="1"/>
</dbReference>
<evidence type="ECO:0000256" key="4">
    <source>
        <dbReference type="ARBA" id="ARBA00022605"/>
    </source>
</evidence>
<evidence type="ECO:0000256" key="3">
    <source>
        <dbReference type="ARBA" id="ARBA00022576"/>
    </source>
</evidence>
<dbReference type="GO" id="GO:0042802">
    <property type="term" value="F:identical protein binding"/>
    <property type="evidence" value="ECO:0007669"/>
    <property type="project" value="TreeGrafter"/>
</dbReference>
<protein>
    <submittedName>
        <fullName evidence="8">Acetylornithine aminotransferase</fullName>
        <ecNumber evidence="8">2.6.1.11</ecNumber>
    </submittedName>
</protein>
<dbReference type="InterPro" id="IPR004636">
    <property type="entry name" value="AcOrn/SuccOrn_fam"/>
</dbReference>
<dbReference type="EC" id="2.6.1.11" evidence="8"/>
<comment type="subcellular location">
    <subcellularLocation>
        <location evidence="2">Mitochondrion</location>
    </subcellularLocation>
</comment>
<dbReference type="GO" id="GO:0006526">
    <property type="term" value="P:L-arginine biosynthetic process"/>
    <property type="evidence" value="ECO:0007669"/>
    <property type="project" value="UniProtKB-ARBA"/>
</dbReference>
<dbReference type="InterPro" id="IPR050103">
    <property type="entry name" value="Class-III_PLP-dep_AT"/>
</dbReference>
<comment type="cofactor">
    <cofactor evidence="1">
        <name>pyridoxal 5'-phosphate</name>
        <dbReference type="ChEBI" id="CHEBI:597326"/>
    </cofactor>
</comment>
<dbReference type="AlphaFoldDB" id="E6PHP7"/>
<keyword evidence="5 8" id="KW-0808">Transferase</keyword>
<organism evidence="8">
    <name type="scientific">mine drainage metagenome</name>
    <dbReference type="NCBI Taxonomy" id="410659"/>
    <lineage>
        <taxon>unclassified sequences</taxon>
        <taxon>metagenomes</taxon>
        <taxon>ecological metagenomes</taxon>
    </lineage>
</organism>
<evidence type="ECO:0000256" key="2">
    <source>
        <dbReference type="ARBA" id="ARBA00004173"/>
    </source>
</evidence>